<name>A0ABP7S7M7_9BACT</name>
<dbReference type="EMBL" id="BAABDJ010000015">
    <property type="protein sequence ID" value="GAA4007738.1"/>
    <property type="molecule type" value="Genomic_DNA"/>
</dbReference>
<reference evidence="2" key="1">
    <citation type="journal article" date="2019" name="Int. J. Syst. Evol. Microbiol.">
        <title>The Global Catalogue of Microorganisms (GCM) 10K type strain sequencing project: providing services to taxonomists for standard genome sequencing and annotation.</title>
        <authorList>
            <consortium name="The Broad Institute Genomics Platform"/>
            <consortium name="The Broad Institute Genome Sequencing Center for Infectious Disease"/>
            <person name="Wu L."/>
            <person name="Ma J."/>
        </authorList>
    </citation>
    <scope>NUCLEOTIDE SEQUENCE [LARGE SCALE GENOMIC DNA]</scope>
    <source>
        <strain evidence="2">JCM 17224</strain>
    </source>
</reference>
<protein>
    <submittedName>
        <fullName evidence="1">Uncharacterized protein</fullName>
    </submittedName>
</protein>
<comment type="caution">
    <text evidence="1">The sequence shown here is derived from an EMBL/GenBank/DDBJ whole genome shotgun (WGS) entry which is preliminary data.</text>
</comment>
<proteinExistence type="predicted"/>
<evidence type="ECO:0000313" key="1">
    <source>
        <dbReference type="EMBL" id="GAA4007738.1"/>
    </source>
</evidence>
<dbReference type="Proteomes" id="UP001500567">
    <property type="component" value="Unassembled WGS sequence"/>
</dbReference>
<accession>A0ABP7S7M7</accession>
<organism evidence="1 2">
    <name type="scientific">Hymenobacter fastidiosus</name>
    <dbReference type="NCBI Taxonomy" id="486264"/>
    <lineage>
        <taxon>Bacteria</taxon>
        <taxon>Pseudomonadati</taxon>
        <taxon>Bacteroidota</taxon>
        <taxon>Cytophagia</taxon>
        <taxon>Cytophagales</taxon>
        <taxon>Hymenobacteraceae</taxon>
        <taxon>Hymenobacter</taxon>
    </lineage>
</organism>
<keyword evidence="2" id="KW-1185">Reference proteome</keyword>
<gene>
    <name evidence="1" type="ORF">GCM10022408_19720</name>
</gene>
<sequence>MALRDPALYLSGTLREIYPGKPAQDLGNDKAGVSVGAFSKKERGSVQRTDRFIPRNDSLCFPVHQLRYLSLEAFDEGIDGHGA</sequence>
<evidence type="ECO:0000313" key="2">
    <source>
        <dbReference type="Proteomes" id="UP001500567"/>
    </source>
</evidence>